<dbReference type="Gene3D" id="1.25.40.390">
    <property type="match status" value="1"/>
</dbReference>
<dbReference type="RefSeq" id="WP_303282168.1">
    <property type="nucleotide sequence ID" value="NZ_BAABCZ010000010.1"/>
</dbReference>
<evidence type="ECO:0000256" key="5">
    <source>
        <dbReference type="ARBA" id="ARBA00023237"/>
    </source>
</evidence>
<accession>A0ABT8X112</accession>
<evidence type="ECO:0000256" key="2">
    <source>
        <dbReference type="ARBA" id="ARBA00006275"/>
    </source>
</evidence>
<dbReference type="Pfam" id="PF14322">
    <property type="entry name" value="SusD-like_3"/>
    <property type="match status" value="1"/>
</dbReference>
<gene>
    <name evidence="8" type="ORF">Q4Q39_09365</name>
</gene>
<proteinExistence type="inferred from homology"/>
<dbReference type="InterPro" id="IPR011990">
    <property type="entry name" value="TPR-like_helical_dom_sf"/>
</dbReference>
<keyword evidence="5" id="KW-0998">Cell outer membrane</keyword>
<evidence type="ECO:0000256" key="4">
    <source>
        <dbReference type="ARBA" id="ARBA00023136"/>
    </source>
</evidence>
<comment type="subcellular location">
    <subcellularLocation>
        <location evidence="1">Cell outer membrane</location>
    </subcellularLocation>
</comment>
<dbReference type="PROSITE" id="PS51257">
    <property type="entry name" value="PROKAR_LIPOPROTEIN"/>
    <property type="match status" value="1"/>
</dbReference>
<keyword evidence="3" id="KW-0732">Signal</keyword>
<keyword evidence="4" id="KW-0472">Membrane</keyword>
<evidence type="ECO:0000313" key="8">
    <source>
        <dbReference type="EMBL" id="MDO5987605.1"/>
    </source>
</evidence>
<keyword evidence="9" id="KW-1185">Reference proteome</keyword>
<dbReference type="Proteomes" id="UP001176891">
    <property type="component" value="Unassembled WGS sequence"/>
</dbReference>
<reference evidence="8" key="1">
    <citation type="submission" date="2023-07" db="EMBL/GenBank/DDBJ databases">
        <title>Two novel species in the genus Flavivirga.</title>
        <authorList>
            <person name="Kwon K."/>
        </authorList>
    </citation>
    <scope>NUCLEOTIDE SEQUENCE</scope>
    <source>
        <strain evidence="8">KACC 14157</strain>
    </source>
</reference>
<feature type="domain" description="SusD-like N-terminal" evidence="7">
    <location>
        <begin position="55"/>
        <end position="223"/>
    </location>
</feature>
<comment type="similarity">
    <text evidence="2">Belongs to the SusD family.</text>
</comment>
<evidence type="ECO:0000259" key="7">
    <source>
        <dbReference type="Pfam" id="PF14322"/>
    </source>
</evidence>
<sequence length="487" mass="55364">MKIYILVFVTISTILSCDNFLEEEVFTEIDPSTFLKDIEGVNALLTGAYSKFAISNFSGNNYFWLQEVNTDITWGSGGGVNALLLPLTEFTWDSGHPYFASQFDKFYEAIATANNVLMEIEELDNLNDAIKLQVQAEARFIRGTSYYILHGFFGPTQIIEIPKDATIDEIETIVRSTPRATESEYRDYVQSDLRFATDNLTYGGVSSRANKGSALSILTKFYLNNKQWIEASVSAEKVISEGGYDLYGDYLNLFSVNGESNNEYIFRFENLVGSNQQHVYIPLAFPPNYPIQSNWENFGAQARTYTAFFETFDLNDVRKQSFIKEYTSVTTGELILLDRDTQGNALDNVRSFKYVPDPNALGRYNGNDVPLVRLADIILAKAEALNEINGPNQESIDLINIVRNRAAVESINLFDFADKDSLRDYILEERAREFFTESLRRDDLIRHGKFIESAISRGKPAQTFHIRYPLPQEQIDLNPNLEQNDGY</sequence>
<name>A0ABT8X112_9FLAO</name>
<evidence type="ECO:0000313" key="9">
    <source>
        <dbReference type="Proteomes" id="UP001176891"/>
    </source>
</evidence>
<dbReference type="SUPFAM" id="SSF48452">
    <property type="entry name" value="TPR-like"/>
    <property type="match status" value="1"/>
</dbReference>
<evidence type="ECO:0000256" key="1">
    <source>
        <dbReference type="ARBA" id="ARBA00004442"/>
    </source>
</evidence>
<dbReference type="Pfam" id="PF07980">
    <property type="entry name" value="SusD_RagB"/>
    <property type="match status" value="1"/>
</dbReference>
<dbReference type="InterPro" id="IPR012944">
    <property type="entry name" value="SusD_RagB_dom"/>
</dbReference>
<evidence type="ECO:0000256" key="3">
    <source>
        <dbReference type="ARBA" id="ARBA00022729"/>
    </source>
</evidence>
<evidence type="ECO:0000259" key="6">
    <source>
        <dbReference type="Pfam" id="PF07980"/>
    </source>
</evidence>
<protein>
    <submittedName>
        <fullName evidence="8">RagB/SusD family nutrient uptake outer membrane protein</fullName>
    </submittedName>
</protein>
<feature type="domain" description="RagB/SusD" evidence="6">
    <location>
        <begin position="359"/>
        <end position="487"/>
    </location>
</feature>
<comment type="caution">
    <text evidence="8">The sequence shown here is derived from an EMBL/GenBank/DDBJ whole genome shotgun (WGS) entry which is preliminary data.</text>
</comment>
<dbReference type="InterPro" id="IPR033985">
    <property type="entry name" value="SusD-like_N"/>
</dbReference>
<organism evidence="8 9">
    <name type="scientific">Flavivirga amylovorans</name>
    <dbReference type="NCBI Taxonomy" id="870486"/>
    <lineage>
        <taxon>Bacteria</taxon>
        <taxon>Pseudomonadati</taxon>
        <taxon>Bacteroidota</taxon>
        <taxon>Flavobacteriia</taxon>
        <taxon>Flavobacteriales</taxon>
        <taxon>Flavobacteriaceae</taxon>
        <taxon>Flavivirga</taxon>
    </lineage>
</organism>
<dbReference type="EMBL" id="JAUOEM010000003">
    <property type="protein sequence ID" value="MDO5987605.1"/>
    <property type="molecule type" value="Genomic_DNA"/>
</dbReference>